<dbReference type="SUPFAM" id="SSF54277">
    <property type="entry name" value="CAD &amp; PB1 domains"/>
    <property type="match status" value="1"/>
</dbReference>
<feature type="compositionally biased region" description="Pro residues" evidence="5">
    <location>
        <begin position="515"/>
        <end position="528"/>
    </location>
</feature>
<dbReference type="Pfam" id="PF00564">
    <property type="entry name" value="PB1"/>
    <property type="match status" value="1"/>
</dbReference>
<evidence type="ECO:0000256" key="1">
    <source>
        <dbReference type="ARBA" id="ARBA00022723"/>
    </source>
</evidence>
<dbReference type="GeneID" id="72001680"/>
<feature type="compositionally biased region" description="Low complexity" evidence="5">
    <location>
        <begin position="529"/>
        <end position="547"/>
    </location>
</feature>
<dbReference type="Proteomes" id="UP000814176">
    <property type="component" value="Unassembled WGS sequence"/>
</dbReference>
<evidence type="ECO:0000256" key="3">
    <source>
        <dbReference type="ARBA" id="ARBA00022833"/>
    </source>
</evidence>
<dbReference type="PROSITE" id="PS50135">
    <property type="entry name" value="ZF_ZZ_2"/>
    <property type="match status" value="2"/>
</dbReference>
<comment type="caution">
    <text evidence="8">The sequence shown here is derived from an EMBL/GenBank/DDBJ whole genome shotgun (WGS) entry which is preliminary data.</text>
</comment>
<feature type="region of interest" description="Disordered" evidence="5">
    <location>
        <begin position="200"/>
        <end position="220"/>
    </location>
</feature>
<dbReference type="InterPro" id="IPR043145">
    <property type="entry name" value="Znf_ZZ_sf"/>
</dbReference>
<dbReference type="InterPro" id="IPR000433">
    <property type="entry name" value="Znf_ZZ"/>
</dbReference>
<keyword evidence="1" id="KW-0479">Metal-binding</keyword>
<name>A0ABQ8K6R5_9APHY</name>
<feature type="region of interest" description="Disordered" evidence="5">
    <location>
        <begin position="479"/>
        <end position="498"/>
    </location>
</feature>
<proteinExistence type="predicted"/>
<evidence type="ECO:0000313" key="9">
    <source>
        <dbReference type="Proteomes" id="UP000814176"/>
    </source>
</evidence>
<evidence type="ECO:0000313" key="8">
    <source>
        <dbReference type="EMBL" id="KAH9832577.1"/>
    </source>
</evidence>
<gene>
    <name evidence="8" type="ORF">C8Q71DRAFT_714046</name>
</gene>
<organism evidence="8 9">
    <name type="scientific">Rhodofomes roseus</name>
    <dbReference type="NCBI Taxonomy" id="34475"/>
    <lineage>
        <taxon>Eukaryota</taxon>
        <taxon>Fungi</taxon>
        <taxon>Dikarya</taxon>
        <taxon>Basidiomycota</taxon>
        <taxon>Agaricomycotina</taxon>
        <taxon>Agaricomycetes</taxon>
        <taxon>Polyporales</taxon>
        <taxon>Rhodofomes</taxon>
    </lineage>
</organism>
<feature type="domain" description="ZZ-type" evidence="6">
    <location>
        <begin position="693"/>
        <end position="745"/>
    </location>
</feature>
<dbReference type="PROSITE" id="PS51745">
    <property type="entry name" value="PB1"/>
    <property type="match status" value="1"/>
</dbReference>
<evidence type="ECO:0008006" key="10">
    <source>
        <dbReference type="Google" id="ProtNLM"/>
    </source>
</evidence>
<evidence type="ECO:0000256" key="2">
    <source>
        <dbReference type="ARBA" id="ARBA00022771"/>
    </source>
</evidence>
<feature type="compositionally biased region" description="Low complexity" evidence="5">
    <location>
        <begin position="153"/>
        <end position="163"/>
    </location>
</feature>
<evidence type="ECO:0000256" key="5">
    <source>
        <dbReference type="SAM" id="MobiDB-lite"/>
    </source>
</evidence>
<dbReference type="SMART" id="SM00291">
    <property type="entry name" value="ZnF_ZZ"/>
    <property type="match status" value="4"/>
</dbReference>
<dbReference type="Pfam" id="PF00569">
    <property type="entry name" value="ZZ"/>
    <property type="match status" value="3"/>
</dbReference>
<dbReference type="InterPro" id="IPR052260">
    <property type="entry name" value="Autophagy_Rcpt_SigReg"/>
</dbReference>
<feature type="region of interest" description="Disordered" evidence="5">
    <location>
        <begin position="153"/>
        <end position="173"/>
    </location>
</feature>
<dbReference type="RefSeq" id="XP_047775495.1">
    <property type="nucleotide sequence ID" value="XM_047920948.1"/>
</dbReference>
<dbReference type="InterPro" id="IPR000270">
    <property type="entry name" value="PB1_dom"/>
</dbReference>
<feature type="region of interest" description="Disordered" evidence="5">
    <location>
        <begin position="507"/>
        <end position="589"/>
    </location>
</feature>
<feature type="region of interest" description="Disordered" evidence="5">
    <location>
        <begin position="358"/>
        <end position="421"/>
    </location>
</feature>
<dbReference type="InterPro" id="IPR053793">
    <property type="entry name" value="PB1-like"/>
</dbReference>
<evidence type="ECO:0000256" key="4">
    <source>
        <dbReference type="PROSITE-ProRule" id="PRU00228"/>
    </source>
</evidence>
<dbReference type="PANTHER" id="PTHR15090">
    <property type="entry name" value="SEQUESTOSOME 1-RELATED"/>
    <property type="match status" value="1"/>
</dbReference>
<dbReference type="SUPFAM" id="SSF57850">
    <property type="entry name" value="RING/U-box"/>
    <property type="match status" value="4"/>
</dbReference>
<dbReference type="EMBL" id="JADCUA010000021">
    <property type="protein sequence ID" value="KAH9832577.1"/>
    <property type="molecule type" value="Genomic_DNA"/>
</dbReference>
<keyword evidence="3" id="KW-0862">Zinc</keyword>
<feature type="domain" description="ZZ-type" evidence="6">
    <location>
        <begin position="773"/>
        <end position="834"/>
    </location>
</feature>
<accession>A0ABQ8K6R5</accession>
<dbReference type="Gene3D" id="3.30.60.90">
    <property type="match status" value="4"/>
</dbReference>
<sequence length="1064" mass="115462">MSYSDYGASISDYDTTESRPDKALVVECKYDEAVRKIRFSSTRTCSYELLRQRVEQGFSLFATPFAITYTDDDGEVTDIYTDSDLTEAIRYFSPVHEERPISSSSSIISGRSLTRGKITLRVRITVEYDGPSLSDTSSLVSLEEYKNRNGSELSLSLSAAPPGEVDDDSVTVSSKDMGSKYDVYRTQGTKTVIMAASREPLISKSPEPSTHASQWENGSSSSLHASLTSAIIQSASNSQALHIQEPDPFADRLADEHSRMGSSDVFERLKLADDQQPGSSHGSTLHSERGAAWLRDQNARTIKSMLGDLPSPSEGSFDANVHDTTDRRSVLSGELALHQDSSGKYYYAYTVGSSYAASHDSGYEDASDVNRSSVQVEPALSRPTSMEVPSAVVYDEPGPSGSDLKRSVSNASTSSSNPFADPRASAEIVYPVDYIHPDVPPEVLQFITAIPPAPPRDPPTCSNCTIILDTIRYVCSTCGEKRPMSPSASSDSTSKGKDRAVDYDVRSANGSHAYPPSPRSPTYPPPTPTISSSSSNSSWSMVSGSSEYSHHPMRSFSDSTINTHTGSNGARPPRKPLPKIPTSPLANSSSTLVPRITANGNGYAPYPGAGDSPGIVGYELCWECLPGAGVTHALEMSVAPGSSPGLGKWSASGEAALSQWRRTAPTQKGQLRHAYVEKSWGHGGWQDVEQDDRDSCNCSTCGTAIVNSRFKCASCENFNLCKACYSQVHEIHPSHAFLIVPDKAGRSRGGSGSGGTPIMQPATTSYGEYSLKHPGVRCMYCMQDIVGARFHCAICDTVDICQNCEAAGLPGNLDTSEGGHNSSHIMIKIPFPLPNSELQTASDRARSLWSGRDAATGQIVRSRRNSALSAYDRTVLGVGSRNCPSSADSTASVGSSEDHGLRCDACNERIIGVRYQCASCSSLPKAYSLCANCEERSYVVHDPMHVFFKLQRPLDRPLQIEYPLVPRIYKYPVGPTDGRFDPENPRGYLKQLLHPTALCDRCMTRPIGVWFRCAYCAMDLCETCQEMDTHNDNHVFIMFKSLVRPPFLITDSSRAHVSLPLPTD</sequence>
<dbReference type="CDD" id="cd02340">
    <property type="entry name" value="ZZ_NBR1_like"/>
    <property type="match status" value="1"/>
</dbReference>
<dbReference type="PROSITE" id="PS01357">
    <property type="entry name" value="ZF_ZZ_1"/>
    <property type="match status" value="1"/>
</dbReference>
<keyword evidence="9" id="KW-1185">Reference proteome</keyword>
<dbReference type="Gene3D" id="3.10.20.90">
    <property type="entry name" value="Phosphatidylinositol 3-kinase Catalytic Subunit, Chain A, domain 1"/>
    <property type="match status" value="1"/>
</dbReference>
<reference evidence="8 9" key="1">
    <citation type="journal article" date="2021" name="Environ. Microbiol.">
        <title>Gene family expansions and transcriptome signatures uncover fungal adaptations to wood decay.</title>
        <authorList>
            <person name="Hage H."/>
            <person name="Miyauchi S."/>
            <person name="Viragh M."/>
            <person name="Drula E."/>
            <person name="Min B."/>
            <person name="Chaduli D."/>
            <person name="Navarro D."/>
            <person name="Favel A."/>
            <person name="Norest M."/>
            <person name="Lesage-Meessen L."/>
            <person name="Balint B."/>
            <person name="Merenyi Z."/>
            <person name="de Eugenio L."/>
            <person name="Morin E."/>
            <person name="Martinez A.T."/>
            <person name="Baldrian P."/>
            <person name="Stursova M."/>
            <person name="Martinez M.J."/>
            <person name="Novotny C."/>
            <person name="Magnuson J.K."/>
            <person name="Spatafora J.W."/>
            <person name="Maurice S."/>
            <person name="Pangilinan J."/>
            <person name="Andreopoulos W."/>
            <person name="LaButti K."/>
            <person name="Hundley H."/>
            <person name="Na H."/>
            <person name="Kuo A."/>
            <person name="Barry K."/>
            <person name="Lipzen A."/>
            <person name="Henrissat B."/>
            <person name="Riley R."/>
            <person name="Ahrendt S."/>
            <person name="Nagy L.G."/>
            <person name="Grigoriev I.V."/>
            <person name="Martin F."/>
            <person name="Rosso M.N."/>
        </authorList>
    </citation>
    <scope>NUCLEOTIDE SEQUENCE [LARGE SCALE GENOMIC DNA]</scope>
    <source>
        <strain evidence="8 9">CIRM-BRFM 1785</strain>
    </source>
</reference>
<dbReference type="CDD" id="cd02249">
    <property type="entry name" value="ZZ"/>
    <property type="match status" value="1"/>
</dbReference>
<evidence type="ECO:0000259" key="6">
    <source>
        <dbReference type="PROSITE" id="PS50135"/>
    </source>
</evidence>
<feature type="compositionally biased region" description="Polar residues" evidence="5">
    <location>
        <begin position="206"/>
        <end position="218"/>
    </location>
</feature>
<dbReference type="PANTHER" id="PTHR15090:SF0">
    <property type="entry name" value="SEQUESTOSOME-1"/>
    <property type="match status" value="1"/>
</dbReference>
<protein>
    <recommendedName>
        <fullName evidence="10">ZZ-type domain-containing protein</fullName>
    </recommendedName>
</protein>
<feature type="compositionally biased region" description="Polar residues" evidence="5">
    <location>
        <begin position="556"/>
        <end position="568"/>
    </location>
</feature>
<evidence type="ECO:0000259" key="7">
    <source>
        <dbReference type="PROSITE" id="PS51745"/>
    </source>
</evidence>
<keyword evidence="2 4" id="KW-0863">Zinc-finger</keyword>
<feature type="domain" description="PB1" evidence="7">
    <location>
        <begin position="23"/>
        <end position="98"/>
    </location>
</feature>
<feature type="compositionally biased region" description="Low complexity" evidence="5">
    <location>
        <begin position="407"/>
        <end position="416"/>
    </location>
</feature>